<dbReference type="GO" id="GO:0016020">
    <property type="term" value="C:membrane"/>
    <property type="evidence" value="ECO:0007669"/>
    <property type="project" value="InterPro"/>
</dbReference>
<dbReference type="InterPro" id="IPR007049">
    <property type="entry name" value="Carb-sel_porin_OprB"/>
</dbReference>
<dbReference type="STRING" id="435.A0U92_03330"/>
<dbReference type="GO" id="GO:0015288">
    <property type="term" value="F:porin activity"/>
    <property type="evidence" value="ECO:0007669"/>
    <property type="project" value="InterPro"/>
</dbReference>
<dbReference type="EMBL" id="CP014692">
    <property type="protein sequence ID" value="AQS83955.1"/>
    <property type="molecule type" value="Genomic_DNA"/>
</dbReference>
<feature type="signal peptide" evidence="2">
    <location>
        <begin position="1"/>
        <end position="33"/>
    </location>
</feature>
<evidence type="ECO:0000313" key="4">
    <source>
        <dbReference type="EMBL" id="AQS83955.1"/>
    </source>
</evidence>
<proteinExistence type="inferred from homology"/>
<protein>
    <submittedName>
        <fullName evidence="4">Porin</fullName>
    </submittedName>
</protein>
<dbReference type="InterPro" id="IPR052932">
    <property type="entry name" value="OprB_Porin"/>
</dbReference>
<dbReference type="Proteomes" id="UP000188937">
    <property type="component" value="Chromosome"/>
</dbReference>
<reference evidence="4 5" key="1">
    <citation type="submission" date="2016-03" db="EMBL/GenBank/DDBJ databases">
        <title>Acetic acid bacteria sequencing.</title>
        <authorList>
            <person name="Brandt J."/>
            <person name="Jakob F."/>
            <person name="Vogel R.F."/>
        </authorList>
    </citation>
    <scope>NUCLEOTIDE SEQUENCE [LARGE SCALE GENOMIC DNA]</scope>
    <source>
        <strain evidence="4 5">TMW2.1153</strain>
    </source>
</reference>
<evidence type="ECO:0000256" key="3">
    <source>
        <dbReference type="SAM" id="MobiDB-lite"/>
    </source>
</evidence>
<dbReference type="KEGG" id="aace:A0U92_03330"/>
<dbReference type="PANTHER" id="PTHR37944">
    <property type="entry name" value="PORIN B"/>
    <property type="match status" value="1"/>
</dbReference>
<dbReference type="GO" id="GO:0008643">
    <property type="term" value="P:carbohydrate transport"/>
    <property type="evidence" value="ECO:0007669"/>
    <property type="project" value="InterPro"/>
</dbReference>
<dbReference type="PANTHER" id="PTHR37944:SF1">
    <property type="entry name" value="PORIN B"/>
    <property type="match status" value="1"/>
</dbReference>
<comment type="similarity">
    <text evidence="1 2">Belongs to the OprB family.</text>
</comment>
<evidence type="ECO:0000256" key="2">
    <source>
        <dbReference type="RuleBase" id="RU363072"/>
    </source>
</evidence>
<evidence type="ECO:0000313" key="5">
    <source>
        <dbReference type="Proteomes" id="UP000188937"/>
    </source>
</evidence>
<evidence type="ECO:0000256" key="1">
    <source>
        <dbReference type="ARBA" id="ARBA00008769"/>
    </source>
</evidence>
<organism evidence="4 5">
    <name type="scientific">Acetobacter aceti</name>
    <dbReference type="NCBI Taxonomy" id="435"/>
    <lineage>
        <taxon>Bacteria</taxon>
        <taxon>Pseudomonadati</taxon>
        <taxon>Pseudomonadota</taxon>
        <taxon>Alphaproteobacteria</taxon>
        <taxon>Acetobacterales</taxon>
        <taxon>Acetobacteraceae</taxon>
        <taxon>Acetobacter</taxon>
        <taxon>Acetobacter subgen. Acetobacter</taxon>
    </lineage>
</organism>
<sequence>MTSRTFRLWRNTKKISAAVLIGYCGAVSASAHAQVSKPSSTRHDDSGPHGSMREGATPSPPSSQPAISVDDPPTLFGSPYNRAPSSLGTTRHAVTPVPDEPFIPASFEDWLAQTTMTGNWGGERVRLQNEGINIFGHYLEDSAGNPIGGRGRTVRYAHEAALGADVNFAQLTGHNIGIFHILLTERAGQGIGQQLPALNSPQEIFGSGETIRFTRLSFERQFGRYVDTEIGWINTENDFAQSTTHWGMNLYCQFQTNAICGMPQGIASNSGYGYYPTAHPGAYIKVFPFGDQRMLVSAGIYNVDPTISNTGYAWKMWLHGSTGVFLPFQIGWHFGGTDTHGALPTNVKVGGYWDTSEVNNVYGQFKGFQIPGVDVGNLPIEKVRGRFGGWFEGDQMLQRDRADPHRSTIAFLSFTWGDPRTAIAPYFITWGIVRKGTFWNRPNDTISIGGKFNFVNPKLGIYAAALQQQGYTNILKPSGEHAGEINYGYRPAPWLTLRPGVQYIWHPGGTNRYRNALLLDMEMGTTF</sequence>
<dbReference type="Pfam" id="PF04966">
    <property type="entry name" value="OprB"/>
    <property type="match status" value="1"/>
</dbReference>
<name>A0A1U9KDR9_ACEAC</name>
<dbReference type="AlphaFoldDB" id="A0A1U9KDR9"/>
<dbReference type="Gene3D" id="2.40.160.180">
    <property type="entry name" value="Carbohydrate-selective porin OprB"/>
    <property type="match status" value="1"/>
</dbReference>
<keyword evidence="5" id="KW-1185">Reference proteome</keyword>
<dbReference type="InterPro" id="IPR038673">
    <property type="entry name" value="OprB_sf"/>
</dbReference>
<accession>A0A1U9KDR9</accession>
<feature type="region of interest" description="Disordered" evidence="3">
    <location>
        <begin position="32"/>
        <end position="95"/>
    </location>
</feature>
<dbReference type="RefSeq" id="WP_077811989.1">
    <property type="nucleotide sequence ID" value="NZ_CP014692.1"/>
</dbReference>
<gene>
    <name evidence="4" type="ORF">A0U92_03330</name>
</gene>
<feature type="chain" id="PRO_5011832732" evidence="2">
    <location>
        <begin position="34"/>
        <end position="527"/>
    </location>
</feature>
<keyword evidence="2" id="KW-0732">Signal</keyword>